<keyword evidence="10 11" id="KW-0472">Membrane</keyword>
<keyword evidence="6 11" id="KW-0067">ATP-binding</keyword>
<dbReference type="GO" id="GO:0005524">
    <property type="term" value="F:ATP binding"/>
    <property type="evidence" value="ECO:0007669"/>
    <property type="project" value="UniProtKB-UniRule"/>
</dbReference>
<evidence type="ECO:0000256" key="4">
    <source>
        <dbReference type="ARBA" id="ARBA00022692"/>
    </source>
</evidence>
<keyword evidence="4 11" id="KW-0812">Transmembrane</keyword>
<dbReference type="NCBIfam" id="TIGR00681">
    <property type="entry name" value="kdpC"/>
    <property type="match status" value="1"/>
</dbReference>
<evidence type="ECO:0000256" key="2">
    <source>
        <dbReference type="ARBA" id="ARBA00022475"/>
    </source>
</evidence>
<proteinExistence type="inferred from homology"/>
<keyword evidence="5 11" id="KW-0547">Nucleotide-binding</keyword>
<dbReference type="Proteomes" id="UP000289437">
    <property type="component" value="Unassembled WGS sequence"/>
</dbReference>
<evidence type="ECO:0000256" key="10">
    <source>
        <dbReference type="ARBA" id="ARBA00023136"/>
    </source>
</evidence>
<evidence type="ECO:0000256" key="8">
    <source>
        <dbReference type="ARBA" id="ARBA00022989"/>
    </source>
</evidence>
<name>A0A4Q0T822_9BACT</name>
<comment type="subunit">
    <text evidence="11">The system is composed of three essential subunits: KdpA, KdpB and KdpC.</text>
</comment>
<protein>
    <recommendedName>
        <fullName evidence="11">Potassium-transporting ATPase KdpC subunit</fullName>
    </recommendedName>
    <alternativeName>
        <fullName evidence="11">ATP phosphohydrolase [potassium-transporting] C chain</fullName>
    </alternativeName>
    <alternativeName>
        <fullName evidence="11">Potassium-binding and translocating subunit C</fullName>
    </alternativeName>
    <alternativeName>
        <fullName evidence="11">Potassium-translocating ATPase C chain</fullName>
    </alternativeName>
</protein>
<sequence>MKRTLATAIAYTVITALFLGIAYPFTILGIGQALFRDKANGQLIISNGHLIGSRILGQPFTGPNYFHSRPSAAGIGYDAQASSGSNLGPTNKTLVDRINRSVANEQTGQPVPIDLVTASASGLDPDITPDAALYQGPRIAQARHLSKSEVNRLIQSHITPRQFGLLGEPRINVLELNLALDQISQN</sequence>
<dbReference type="HAMAP" id="MF_00276">
    <property type="entry name" value="KdpC"/>
    <property type="match status" value="1"/>
</dbReference>
<dbReference type="InterPro" id="IPR003820">
    <property type="entry name" value="KdpC"/>
</dbReference>
<reference evidence="13" key="2">
    <citation type="submission" date="2019-02" db="EMBL/GenBank/DDBJ databases">
        <title>Granulicella sibirica sp. nov., a psychrotolerant acidobacterium isolated from an organic soil layer in forested tundra, West Siberia.</title>
        <authorList>
            <person name="Oshkin I.Y."/>
            <person name="Kulichevskaya I.S."/>
            <person name="Rijpstra W.I.C."/>
            <person name="Sinninghe Damste J.S."/>
            <person name="Rakitin A.L."/>
            <person name="Ravin N.V."/>
            <person name="Dedysh S.N."/>
        </authorList>
    </citation>
    <scope>NUCLEOTIDE SEQUENCE [LARGE SCALE GENOMIC DNA]</scope>
    <source>
        <strain evidence="13">AF10</strain>
    </source>
</reference>
<evidence type="ECO:0000313" key="12">
    <source>
        <dbReference type="EMBL" id="RXH57856.1"/>
    </source>
</evidence>
<keyword evidence="1 11" id="KW-0813">Transport</keyword>
<dbReference type="PANTHER" id="PTHR30042">
    <property type="entry name" value="POTASSIUM-TRANSPORTING ATPASE C CHAIN"/>
    <property type="match status" value="1"/>
</dbReference>
<evidence type="ECO:0000256" key="6">
    <source>
        <dbReference type="ARBA" id="ARBA00022840"/>
    </source>
</evidence>
<dbReference type="GO" id="GO:0005886">
    <property type="term" value="C:plasma membrane"/>
    <property type="evidence" value="ECO:0007669"/>
    <property type="project" value="UniProtKB-SubCell"/>
</dbReference>
<dbReference type="RefSeq" id="WP_128911962.1">
    <property type="nucleotide sequence ID" value="NZ_RDSM01000001.1"/>
</dbReference>
<organism evidence="12 13">
    <name type="scientific">Granulicella sibirica</name>
    <dbReference type="NCBI Taxonomy" id="2479048"/>
    <lineage>
        <taxon>Bacteria</taxon>
        <taxon>Pseudomonadati</taxon>
        <taxon>Acidobacteriota</taxon>
        <taxon>Terriglobia</taxon>
        <taxon>Terriglobales</taxon>
        <taxon>Acidobacteriaceae</taxon>
        <taxon>Granulicella</taxon>
    </lineage>
</organism>
<keyword evidence="13" id="KW-1185">Reference proteome</keyword>
<keyword evidence="7 11" id="KW-0630">Potassium</keyword>
<comment type="caution">
    <text evidence="12">The sequence shown here is derived from an EMBL/GenBank/DDBJ whole genome shotgun (WGS) entry which is preliminary data.</text>
</comment>
<keyword evidence="3 11" id="KW-0633">Potassium transport</keyword>
<gene>
    <name evidence="11" type="primary">kdpC</name>
    <name evidence="12" type="ORF">GRAN_1166</name>
</gene>
<comment type="subcellular location">
    <subcellularLocation>
        <location evidence="11">Cell membrane</location>
        <topology evidence="11">Single-pass membrane protein</topology>
    </subcellularLocation>
</comment>
<comment type="function">
    <text evidence="11">Part of the high-affinity ATP-driven potassium transport (or Kdp) system, which catalyzes the hydrolysis of ATP coupled with the electrogenic transport of potassium into the cytoplasm. This subunit acts as a catalytic chaperone that increases the ATP-binding affinity of the ATP-hydrolyzing subunit KdpB by the formation of a transient KdpB/KdpC/ATP ternary complex.</text>
</comment>
<keyword evidence="2 11" id="KW-1003">Cell membrane</keyword>
<dbReference type="PANTHER" id="PTHR30042:SF2">
    <property type="entry name" value="POTASSIUM-TRANSPORTING ATPASE KDPC SUBUNIT"/>
    <property type="match status" value="1"/>
</dbReference>
<evidence type="ECO:0000256" key="1">
    <source>
        <dbReference type="ARBA" id="ARBA00022448"/>
    </source>
</evidence>
<evidence type="ECO:0000256" key="5">
    <source>
        <dbReference type="ARBA" id="ARBA00022741"/>
    </source>
</evidence>
<evidence type="ECO:0000256" key="9">
    <source>
        <dbReference type="ARBA" id="ARBA00023065"/>
    </source>
</evidence>
<dbReference type="Pfam" id="PF02669">
    <property type="entry name" value="KdpC"/>
    <property type="match status" value="1"/>
</dbReference>
<dbReference type="OrthoDB" id="9809491at2"/>
<evidence type="ECO:0000313" key="13">
    <source>
        <dbReference type="Proteomes" id="UP000289437"/>
    </source>
</evidence>
<dbReference type="PIRSF" id="PIRSF001296">
    <property type="entry name" value="K_ATPase_KdpC"/>
    <property type="match status" value="1"/>
</dbReference>
<dbReference type="AlphaFoldDB" id="A0A4Q0T822"/>
<keyword evidence="9 11" id="KW-0406">Ion transport</keyword>
<evidence type="ECO:0000256" key="3">
    <source>
        <dbReference type="ARBA" id="ARBA00022538"/>
    </source>
</evidence>
<dbReference type="EMBL" id="RDSM01000001">
    <property type="protein sequence ID" value="RXH57856.1"/>
    <property type="molecule type" value="Genomic_DNA"/>
</dbReference>
<evidence type="ECO:0000256" key="7">
    <source>
        <dbReference type="ARBA" id="ARBA00022958"/>
    </source>
</evidence>
<accession>A0A4Q0T822</accession>
<comment type="similarity">
    <text evidence="11">Belongs to the KdpC family.</text>
</comment>
<dbReference type="GO" id="GO:0008556">
    <property type="term" value="F:P-type potassium transmembrane transporter activity"/>
    <property type="evidence" value="ECO:0007669"/>
    <property type="project" value="InterPro"/>
</dbReference>
<reference evidence="12 13" key="1">
    <citation type="submission" date="2018-11" db="EMBL/GenBank/DDBJ databases">
        <authorList>
            <person name="Mardanov A.V."/>
            <person name="Ravin N.V."/>
            <person name="Dedysh S.N."/>
        </authorList>
    </citation>
    <scope>NUCLEOTIDE SEQUENCE [LARGE SCALE GENOMIC DNA]</scope>
    <source>
        <strain evidence="12 13">AF10</strain>
    </source>
</reference>
<dbReference type="NCBIfam" id="NF001454">
    <property type="entry name" value="PRK00315.1"/>
    <property type="match status" value="1"/>
</dbReference>
<keyword evidence="8 11" id="KW-1133">Transmembrane helix</keyword>
<evidence type="ECO:0000256" key="11">
    <source>
        <dbReference type="HAMAP-Rule" id="MF_00276"/>
    </source>
</evidence>